<dbReference type="Gene3D" id="3.90.120.30">
    <property type="match status" value="1"/>
</dbReference>
<evidence type="ECO:0000256" key="2">
    <source>
        <dbReference type="ARBA" id="ARBA00022679"/>
    </source>
</evidence>
<keyword evidence="2 6" id="KW-0808">Transferase</keyword>
<dbReference type="EC" id="2.1.1.37" evidence="8"/>
<dbReference type="InterPro" id="IPR001525">
    <property type="entry name" value="C5_MeTfrase"/>
</dbReference>
<evidence type="ECO:0000256" key="7">
    <source>
        <dbReference type="RuleBase" id="RU000416"/>
    </source>
</evidence>
<keyword evidence="3 6" id="KW-0949">S-adenosyl-L-methionine</keyword>
<dbReference type="AlphaFoldDB" id="A0A6H1Q1W6"/>
<keyword evidence="10" id="KW-1185">Reference proteome</keyword>
<dbReference type="PANTHER" id="PTHR46098:SF1">
    <property type="entry name" value="TRNA (CYTOSINE(38)-C(5))-METHYLTRANSFERASE"/>
    <property type="match status" value="1"/>
</dbReference>
<comment type="similarity">
    <text evidence="6 7">Belongs to the class I-like SAM-binding methyltransferase superfamily. C5-methyltransferase family.</text>
</comment>
<dbReference type="REBASE" id="382296">
    <property type="entry name" value="M.PgiNP1ORF3830P"/>
</dbReference>
<keyword evidence="4" id="KW-0680">Restriction system</keyword>
<evidence type="ECO:0000256" key="8">
    <source>
        <dbReference type="RuleBase" id="RU000417"/>
    </source>
</evidence>
<keyword evidence="1 6" id="KW-0489">Methyltransferase</keyword>
<dbReference type="EMBL" id="CP038852">
    <property type="protein sequence ID" value="QIZ20912.1"/>
    <property type="molecule type" value="Genomic_DNA"/>
</dbReference>
<dbReference type="GO" id="GO:0032259">
    <property type="term" value="P:methylation"/>
    <property type="evidence" value="ECO:0007669"/>
    <property type="project" value="UniProtKB-KW"/>
</dbReference>
<dbReference type="GO" id="GO:0009307">
    <property type="term" value="P:DNA restriction-modification system"/>
    <property type="evidence" value="ECO:0007669"/>
    <property type="project" value="UniProtKB-KW"/>
</dbReference>
<dbReference type="InterPro" id="IPR029063">
    <property type="entry name" value="SAM-dependent_MTases_sf"/>
</dbReference>
<dbReference type="InterPro" id="IPR031303">
    <property type="entry name" value="C5_meth_CS"/>
</dbReference>
<dbReference type="RefSeq" id="WP_168606790.1">
    <property type="nucleotide sequence ID" value="NZ_CP038852.1"/>
</dbReference>
<sequence>MKKITSIDLFAGVGGMRISLQRALNRLHYKDECKLYSEINSYSRQTYDLNFPSTPLIEDIKSVKKDEIDSIIPDHDILLAGFPCQPFSRAGISNRKFLKRSHGFEDKDQGDLFFNILDILKTKRPKAFILENVQNLKTYQNGKILDEMIKKLSKYYYVPEPEVLDAREFGLAQRRKRIFIVGFLKFNGKFNYPEPTFKETVIKDFLDSYPPKKYIISDLLWDSHQKRKIRNKKAGKGFGFRMSYPTDKATVTISARYYKDGSECLLYRGEGKNPRRLTPREVFRLQGFPESFKFAVSDLQAYKQAGNAVPINVVEKVCLNVVEYLSSNKKSLIVHKEAS</sequence>
<dbReference type="Pfam" id="PF00145">
    <property type="entry name" value="DNA_methylase"/>
    <property type="match status" value="1"/>
</dbReference>
<evidence type="ECO:0000256" key="1">
    <source>
        <dbReference type="ARBA" id="ARBA00022603"/>
    </source>
</evidence>
<dbReference type="Proteomes" id="UP000501094">
    <property type="component" value="Chromosome"/>
</dbReference>
<dbReference type="SUPFAM" id="SSF53335">
    <property type="entry name" value="S-adenosyl-L-methionine-dependent methyltransferases"/>
    <property type="match status" value="1"/>
</dbReference>
<comment type="catalytic activity">
    <reaction evidence="5 8">
        <text>a 2'-deoxycytidine in DNA + S-adenosyl-L-methionine = a 5-methyl-2'-deoxycytidine in DNA + S-adenosyl-L-homocysteine + H(+)</text>
        <dbReference type="Rhea" id="RHEA:13681"/>
        <dbReference type="Rhea" id="RHEA-COMP:11369"/>
        <dbReference type="Rhea" id="RHEA-COMP:11370"/>
        <dbReference type="ChEBI" id="CHEBI:15378"/>
        <dbReference type="ChEBI" id="CHEBI:57856"/>
        <dbReference type="ChEBI" id="CHEBI:59789"/>
        <dbReference type="ChEBI" id="CHEBI:85452"/>
        <dbReference type="ChEBI" id="CHEBI:85454"/>
        <dbReference type="EC" id="2.1.1.37"/>
    </reaction>
</comment>
<dbReference type="PRINTS" id="PR00105">
    <property type="entry name" value="C5METTRFRASE"/>
</dbReference>
<dbReference type="KEGG" id="peg:E5R92_03830"/>
<reference evidence="9 10" key="1">
    <citation type="journal article" date="2020" name="Nat. Microbiol.">
        <title>Lysogenic host-virus interactions in SAR11 marine bacteria.</title>
        <authorList>
            <person name="Morris R.M."/>
            <person name="Cain K.R."/>
            <person name="Hvorecny K.L."/>
            <person name="Kollman J.M."/>
        </authorList>
    </citation>
    <scope>NUCLEOTIDE SEQUENCE [LARGE SCALE GENOMIC DNA]</scope>
    <source>
        <strain evidence="9 10">NP1</strain>
    </source>
</reference>
<dbReference type="Gene3D" id="3.40.50.150">
    <property type="entry name" value="Vaccinia Virus protein VP39"/>
    <property type="match status" value="1"/>
</dbReference>
<evidence type="ECO:0000313" key="9">
    <source>
        <dbReference type="EMBL" id="QIZ20912.1"/>
    </source>
</evidence>
<dbReference type="NCBIfam" id="TIGR00675">
    <property type="entry name" value="dcm"/>
    <property type="match status" value="1"/>
</dbReference>
<evidence type="ECO:0000313" key="10">
    <source>
        <dbReference type="Proteomes" id="UP000501094"/>
    </source>
</evidence>
<dbReference type="PROSITE" id="PS00094">
    <property type="entry name" value="C5_MTASE_1"/>
    <property type="match status" value="1"/>
</dbReference>
<dbReference type="CDD" id="cd00315">
    <property type="entry name" value="Cyt_C5_DNA_methylase"/>
    <property type="match status" value="1"/>
</dbReference>
<dbReference type="InterPro" id="IPR050750">
    <property type="entry name" value="C5-MTase"/>
</dbReference>
<dbReference type="PROSITE" id="PS00095">
    <property type="entry name" value="C5_MTASE_2"/>
    <property type="match status" value="1"/>
</dbReference>
<evidence type="ECO:0000256" key="4">
    <source>
        <dbReference type="ARBA" id="ARBA00022747"/>
    </source>
</evidence>
<protein>
    <recommendedName>
        <fullName evidence="8">Cytosine-specific methyltransferase</fullName>
        <ecNumber evidence="8">2.1.1.37</ecNumber>
    </recommendedName>
</protein>
<feature type="active site" evidence="6">
    <location>
        <position position="84"/>
    </location>
</feature>
<evidence type="ECO:0000256" key="3">
    <source>
        <dbReference type="ARBA" id="ARBA00022691"/>
    </source>
</evidence>
<dbReference type="PANTHER" id="PTHR46098">
    <property type="entry name" value="TRNA (CYTOSINE(38)-C(5))-METHYLTRANSFERASE"/>
    <property type="match status" value="1"/>
</dbReference>
<organism evidence="9 10">
    <name type="scientific">Candidatus Pelagibacter giovannonii</name>
    <dbReference type="NCBI Taxonomy" id="2563896"/>
    <lineage>
        <taxon>Bacteria</taxon>
        <taxon>Pseudomonadati</taxon>
        <taxon>Pseudomonadota</taxon>
        <taxon>Alphaproteobacteria</taxon>
        <taxon>Candidatus Pelagibacterales</taxon>
        <taxon>Candidatus Pelagibacteraceae</taxon>
        <taxon>Candidatus Pelagibacter</taxon>
    </lineage>
</organism>
<dbReference type="PROSITE" id="PS51679">
    <property type="entry name" value="SAM_MT_C5"/>
    <property type="match status" value="1"/>
</dbReference>
<evidence type="ECO:0000256" key="5">
    <source>
        <dbReference type="ARBA" id="ARBA00047422"/>
    </source>
</evidence>
<dbReference type="GO" id="GO:0003886">
    <property type="term" value="F:DNA (cytosine-5-)-methyltransferase activity"/>
    <property type="evidence" value="ECO:0007669"/>
    <property type="project" value="UniProtKB-EC"/>
</dbReference>
<dbReference type="InterPro" id="IPR018117">
    <property type="entry name" value="C5_DNA_meth_AS"/>
</dbReference>
<name>A0A6H1Q1W6_9PROT</name>
<proteinExistence type="inferred from homology"/>
<evidence type="ECO:0000256" key="6">
    <source>
        <dbReference type="PROSITE-ProRule" id="PRU01016"/>
    </source>
</evidence>
<gene>
    <name evidence="9" type="ORF">E5R92_03830</name>
</gene>
<accession>A0A6H1Q1W6</accession>